<dbReference type="Gene3D" id="3.40.50.850">
    <property type="entry name" value="Isochorismatase-like"/>
    <property type="match status" value="1"/>
</dbReference>
<sequence>MSDDYSEASYGARPVGWGRKPAVLVVDFQVAFTRPEYPLGRSEHIHEAVEKTSELLKIARKCGVPVASCYTAYHSQRDIPYWKIDAVHDHFYYGHPSTAMDERIAEPDYDYIFCKSAPSIFFQTPVTTFLAKQGVDTVVLTGCTTSGCVRASAIDSFSYGYRTIVAEDCSGDIEEGPHRDNLRDIGRRYVDVMPSAEVVKAFEDYRKRND</sequence>
<dbReference type="Proteomes" id="UP001595528">
    <property type="component" value="Unassembled WGS sequence"/>
</dbReference>
<dbReference type="InterPro" id="IPR000868">
    <property type="entry name" value="Isochorismatase-like_dom"/>
</dbReference>
<dbReference type="Pfam" id="PF00857">
    <property type="entry name" value="Isochorismatase"/>
    <property type="match status" value="1"/>
</dbReference>
<organism evidence="3 4">
    <name type="scientific">Marinibaculum pumilum</name>
    <dbReference type="NCBI Taxonomy" id="1766165"/>
    <lineage>
        <taxon>Bacteria</taxon>
        <taxon>Pseudomonadati</taxon>
        <taxon>Pseudomonadota</taxon>
        <taxon>Alphaproteobacteria</taxon>
        <taxon>Rhodospirillales</taxon>
        <taxon>Rhodospirillaceae</taxon>
        <taxon>Marinibaculum</taxon>
    </lineage>
</organism>
<dbReference type="InterPro" id="IPR050272">
    <property type="entry name" value="Isochorismatase-like_hydrls"/>
</dbReference>
<evidence type="ECO:0000256" key="1">
    <source>
        <dbReference type="ARBA" id="ARBA00022801"/>
    </source>
</evidence>
<protein>
    <submittedName>
        <fullName evidence="3">Isochorismatase family protein</fullName>
    </submittedName>
</protein>
<accession>A0ABV7L5K7</accession>
<comment type="caution">
    <text evidence="3">The sequence shown here is derived from an EMBL/GenBank/DDBJ whole genome shotgun (WGS) entry which is preliminary data.</text>
</comment>
<proteinExistence type="predicted"/>
<keyword evidence="1" id="KW-0378">Hydrolase</keyword>
<dbReference type="InterPro" id="IPR036380">
    <property type="entry name" value="Isochorismatase-like_sf"/>
</dbReference>
<dbReference type="PANTHER" id="PTHR43540">
    <property type="entry name" value="PEROXYUREIDOACRYLATE/UREIDOACRYLATE AMIDOHYDROLASE-RELATED"/>
    <property type="match status" value="1"/>
</dbReference>
<dbReference type="PANTHER" id="PTHR43540:SF1">
    <property type="entry name" value="ISOCHORISMATASE HYDROLASE"/>
    <property type="match status" value="1"/>
</dbReference>
<reference evidence="4" key="1">
    <citation type="journal article" date="2019" name="Int. J. Syst. Evol. Microbiol.">
        <title>The Global Catalogue of Microorganisms (GCM) 10K type strain sequencing project: providing services to taxonomists for standard genome sequencing and annotation.</title>
        <authorList>
            <consortium name="The Broad Institute Genomics Platform"/>
            <consortium name="The Broad Institute Genome Sequencing Center for Infectious Disease"/>
            <person name="Wu L."/>
            <person name="Ma J."/>
        </authorList>
    </citation>
    <scope>NUCLEOTIDE SEQUENCE [LARGE SCALE GENOMIC DNA]</scope>
    <source>
        <strain evidence="4">KCTC 42964</strain>
    </source>
</reference>
<name>A0ABV7L5K7_9PROT</name>
<dbReference type="EMBL" id="JBHRTR010000034">
    <property type="protein sequence ID" value="MFC3229880.1"/>
    <property type="molecule type" value="Genomic_DNA"/>
</dbReference>
<evidence type="ECO:0000259" key="2">
    <source>
        <dbReference type="Pfam" id="PF00857"/>
    </source>
</evidence>
<feature type="domain" description="Isochorismatase-like" evidence="2">
    <location>
        <begin position="22"/>
        <end position="196"/>
    </location>
</feature>
<evidence type="ECO:0000313" key="3">
    <source>
        <dbReference type="EMBL" id="MFC3229880.1"/>
    </source>
</evidence>
<evidence type="ECO:0000313" key="4">
    <source>
        <dbReference type="Proteomes" id="UP001595528"/>
    </source>
</evidence>
<keyword evidence="4" id="KW-1185">Reference proteome</keyword>
<dbReference type="RefSeq" id="WP_379904499.1">
    <property type="nucleotide sequence ID" value="NZ_JBHRTR010000034.1"/>
</dbReference>
<dbReference type="SUPFAM" id="SSF52499">
    <property type="entry name" value="Isochorismatase-like hydrolases"/>
    <property type="match status" value="1"/>
</dbReference>
<gene>
    <name evidence="3" type="ORF">ACFOGJ_21700</name>
</gene>